<sequence length="267" mass="30401">MQTEISMVEQRRGRQFLPTQVNNFMRIAEDRSRSMVMSISTLFKYLVAVPKGVGKIIGISCLVPCVTKALGTDRVREMVLNRQDPDLPQRSRERLLSSIEGTLDFANTKEKSKAIWEGKWSPPPSFGVWVYVSPTRVTGISTVEYAPDQDTMITEEYSQVADFLMVYIAEAHPSDGWALKDNIEINKHKTLEERFLAAQTMLDMEPLKCPVMVDRLEDEANNAYGALPERLFIILNGVIVYKGEQGPMGYKVNEAENWLQNHKLQLR</sequence>
<dbReference type="EMBL" id="JAHLQT010011048">
    <property type="protein sequence ID" value="KAG7172462.1"/>
    <property type="molecule type" value="Genomic_DNA"/>
</dbReference>
<accession>A0A8J5N359</accession>
<organism evidence="2 3">
    <name type="scientific">Homarus americanus</name>
    <name type="common">American lobster</name>
    <dbReference type="NCBI Taxonomy" id="6706"/>
    <lineage>
        <taxon>Eukaryota</taxon>
        <taxon>Metazoa</taxon>
        <taxon>Ecdysozoa</taxon>
        <taxon>Arthropoda</taxon>
        <taxon>Crustacea</taxon>
        <taxon>Multicrustacea</taxon>
        <taxon>Malacostraca</taxon>
        <taxon>Eumalacostraca</taxon>
        <taxon>Eucarida</taxon>
        <taxon>Decapoda</taxon>
        <taxon>Pleocyemata</taxon>
        <taxon>Astacidea</taxon>
        <taxon>Nephropoidea</taxon>
        <taxon>Nephropidae</taxon>
        <taxon>Homarus</taxon>
    </lineage>
</organism>
<protein>
    <recommendedName>
        <fullName evidence="1">Iodothyronine deiodinase</fullName>
    </recommendedName>
</protein>
<dbReference type="PANTHER" id="PTHR11781:SF22">
    <property type="entry name" value="TYPE I IODOTHYRONINE DEIODINASE"/>
    <property type="match status" value="1"/>
</dbReference>
<dbReference type="Proteomes" id="UP000747542">
    <property type="component" value="Unassembled WGS sequence"/>
</dbReference>
<comment type="caution">
    <text evidence="2">The sequence shown here is derived from an EMBL/GenBank/DDBJ whole genome shotgun (WGS) entry which is preliminary data.</text>
</comment>
<evidence type="ECO:0000313" key="2">
    <source>
        <dbReference type="EMBL" id="KAG7172462.1"/>
    </source>
</evidence>
<dbReference type="InterPro" id="IPR000643">
    <property type="entry name" value="Iodothyronine_deiodinase"/>
</dbReference>
<name>A0A8J5N359_HOMAM</name>
<comment type="similarity">
    <text evidence="1">Belongs to the iodothyronine deiodinase family.</text>
</comment>
<evidence type="ECO:0000256" key="1">
    <source>
        <dbReference type="RuleBase" id="RU000676"/>
    </source>
</evidence>
<reference evidence="2" key="1">
    <citation type="journal article" date="2021" name="Sci. Adv.">
        <title>The American lobster genome reveals insights on longevity, neural, and immune adaptations.</title>
        <authorList>
            <person name="Polinski J.M."/>
            <person name="Zimin A.V."/>
            <person name="Clark K.F."/>
            <person name="Kohn A.B."/>
            <person name="Sadowski N."/>
            <person name="Timp W."/>
            <person name="Ptitsyn A."/>
            <person name="Khanna P."/>
            <person name="Romanova D.Y."/>
            <person name="Williams P."/>
            <person name="Greenwood S.J."/>
            <person name="Moroz L.L."/>
            <person name="Walt D.R."/>
            <person name="Bodnar A.G."/>
        </authorList>
    </citation>
    <scope>NUCLEOTIDE SEQUENCE</scope>
    <source>
        <strain evidence="2">GMGI-L3</strain>
    </source>
</reference>
<dbReference type="AlphaFoldDB" id="A0A8J5N359"/>
<dbReference type="GO" id="GO:0042446">
    <property type="term" value="P:hormone biosynthetic process"/>
    <property type="evidence" value="ECO:0007669"/>
    <property type="project" value="UniProtKB-KW"/>
</dbReference>
<dbReference type="PANTHER" id="PTHR11781">
    <property type="entry name" value="IODOTHYRONINE DEIODINASE"/>
    <property type="match status" value="1"/>
</dbReference>
<comment type="function">
    <text evidence="1">Responsible for the deiodination of T4 (3,5,3',5'-tetraiodothyronine).</text>
</comment>
<dbReference type="Gene3D" id="3.40.30.10">
    <property type="entry name" value="Glutaredoxin"/>
    <property type="match status" value="1"/>
</dbReference>
<evidence type="ECO:0000313" key="3">
    <source>
        <dbReference type="Proteomes" id="UP000747542"/>
    </source>
</evidence>
<keyword evidence="1" id="KW-0712">Selenocysteine</keyword>
<proteinExistence type="inferred from homology"/>
<keyword evidence="3" id="KW-1185">Reference proteome</keyword>
<dbReference type="Pfam" id="PF00837">
    <property type="entry name" value="T4_deiodinase"/>
    <property type="match status" value="1"/>
</dbReference>
<keyword evidence="1" id="KW-0893">Thyroid hormones biosynthesis</keyword>
<gene>
    <name evidence="2" type="primary">Dio1-L2</name>
    <name evidence="2" type="ORF">Hamer_G020344</name>
</gene>
<keyword evidence="1" id="KW-0560">Oxidoreductase</keyword>
<dbReference type="GO" id="GO:0004800">
    <property type="term" value="F:thyroxine 5'-deiodinase activity"/>
    <property type="evidence" value="ECO:0007669"/>
    <property type="project" value="InterPro"/>
</dbReference>
<dbReference type="GO" id="GO:0042403">
    <property type="term" value="P:thyroid hormone metabolic process"/>
    <property type="evidence" value="ECO:0007669"/>
    <property type="project" value="TreeGrafter"/>
</dbReference>